<dbReference type="Pfam" id="PF13855">
    <property type="entry name" value="LRR_8"/>
    <property type="match status" value="2"/>
</dbReference>
<evidence type="ECO:0000256" key="7">
    <source>
        <dbReference type="ARBA" id="ARBA00022737"/>
    </source>
</evidence>
<dbReference type="Proteomes" id="UP001318860">
    <property type="component" value="Unassembled WGS sequence"/>
</dbReference>
<keyword evidence="9" id="KW-0418">Kinase</keyword>
<dbReference type="SMART" id="SM00369">
    <property type="entry name" value="LRR_TYP"/>
    <property type="match status" value="10"/>
</dbReference>
<evidence type="ECO:0000256" key="6">
    <source>
        <dbReference type="ARBA" id="ARBA00022692"/>
    </source>
</evidence>
<dbReference type="Pfam" id="PF08263">
    <property type="entry name" value="LRRNT_2"/>
    <property type="match status" value="1"/>
</dbReference>
<dbReference type="InterPro" id="IPR050647">
    <property type="entry name" value="Plant_LRR-RLKs"/>
</dbReference>
<gene>
    <name evidence="17" type="ORF">DH2020_028224</name>
</gene>
<comment type="similarity">
    <text evidence="2">Belongs to the protein kinase superfamily. Ser/Thr protein kinase family.</text>
</comment>
<evidence type="ECO:0000256" key="12">
    <source>
        <dbReference type="ARBA" id="ARBA00023136"/>
    </source>
</evidence>
<dbReference type="SUPFAM" id="SSF52047">
    <property type="entry name" value="RNI-like"/>
    <property type="match status" value="1"/>
</dbReference>
<protein>
    <recommendedName>
        <fullName evidence="16">Protein kinase domain-containing protein</fullName>
    </recommendedName>
</protein>
<keyword evidence="6 15" id="KW-0812">Transmembrane</keyword>
<sequence length="1061" mass="117645">MSYANNITTDQSSLLALKTHITSDPHNILTNNWTKTSVCSWIGVTCGSRHHRVTALDISNIELQGTIPPEIGNLSFLVSLNISGNYFNGDLPEELSRLRRLKAVDFSSNSFGGKIPKSWFGSLLELQVLLLQRNALHGNIPTEIGKLAKLKILRLGFNGLIGDVPVSIFNMPSLQILSLTYNNLSGNLPVDICGHGRLGLRGLFLSYNMFYGEIPSSLEKCSQLEAISFSYNGFSGHVPREIGNMTMLETLYLGGNSLSGGIPQEIGNLYNLKNLGLEQNELTGFIPLAIFNVTSLQQIALANNNLSGSLPPHIGNLTSLTTILLNDNRFTGAIPQELGYIWELNYLDLANNMFTHGIPLCIFNMSKIRTISLSQNLLSGNLPTTSFNLPNLEKLYLNINNLTGLVLNSITNCTKLTAIDLSFNQLTGPIPNSLGNLRLLQILNLGVNYFTSSAELSFLTSLTNCLYLEELSLTENPLNGLLPRSIGNFSNYFRYMAATSCMIKGNIPTEIGNLSNLQDLYLGNNELHGLIPNTFRGLQKLQRMYLSDNRFSGSLPDSLYLSLLDLSSNSLNGTLSPNISNLKGAVAIDLSRNNLLGTIPSTIGSLQRLINISLAHNRFHESIPESMSNMLSLEILDLSQNNLSGAIPKSLQTLKYLMYLNVSYNELSGEIPSDGPFRNFTDQSFMFNKDLCGSPRFDVHPCPINSDDKKRIKKKLKVIFVSLGLVVVIFVAAVILLAMRYRKKNQSPNIFDLLSPIQQRRISYYELQQATDGYNESNLLGMGGFGAVYKGILRDGTVLAVKVLNLQVQGAMKSFDAECEVLRNLRHRNLTKVVCSCSNDDFKAIVLDYMPKGSLEKWLYSHNHFLDIIQRLNIMIDVACALEYLHHGNNRPVIHCDLKPSNVLLDDDMVAHVSDFGMAKLLGEEDSFTHTRTLATLGYMAPEYGMEGKISPRSDVYSYGIMLMEVFMRTKPNDERFVGDFSMRNWVKNSVPNNVLRIVDANLLDPNEQQFTGKLNCLTSIMEVALSCTTESPRERTGIKDILSTLNKIKHGLIVYIGGSS</sequence>
<organism evidence="17 18">
    <name type="scientific">Rehmannia glutinosa</name>
    <name type="common">Chinese foxglove</name>
    <dbReference type="NCBI Taxonomy" id="99300"/>
    <lineage>
        <taxon>Eukaryota</taxon>
        <taxon>Viridiplantae</taxon>
        <taxon>Streptophyta</taxon>
        <taxon>Embryophyta</taxon>
        <taxon>Tracheophyta</taxon>
        <taxon>Spermatophyta</taxon>
        <taxon>Magnoliopsida</taxon>
        <taxon>eudicotyledons</taxon>
        <taxon>Gunneridae</taxon>
        <taxon>Pentapetalae</taxon>
        <taxon>asterids</taxon>
        <taxon>lamiids</taxon>
        <taxon>Lamiales</taxon>
        <taxon>Orobanchaceae</taxon>
        <taxon>Rehmannieae</taxon>
        <taxon>Rehmannia</taxon>
    </lineage>
</organism>
<dbReference type="PROSITE" id="PS50011">
    <property type="entry name" value="PROTEIN_KINASE_DOM"/>
    <property type="match status" value="1"/>
</dbReference>
<feature type="binding site" evidence="14">
    <location>
        <position position="802"/>
    </location>
    <ligand>
        <name>ATP</name>
        <dbReference type="ChEBI" id="CHEBI:30616"/>
    </ligand>
</feature>
<dbReference type="InterPro" id="IPR003591">
    <property type="entry name" value="Leu-rich_rpt_typical-subtyp"/>
</dbReference>
<dbReference type="EMBL" id="JABTTQ020000758">
    <property type="protein sequence ID" value="KAK6138028.1"/>
    <property type="molecule type" value="Genomic_DNA"/>
</dbReference>
<evidence type="ECO:0000259" key="16">
    <source>
        <dbReference type="PROSITE" id="PS50011"/>
    </source>
</evidence>
<comment type="caution">
    <text evidence="17">The sequence shown here is derived from an EMBL/GenBank/DDBJ whole genome shotgun (WGS) entry which is preliminary data.</text>
</comment>
<feature type="transmembrane region" description="Helical" evidence="15">
    <location>
        <begin position="718"/>
        <end position="739"/>
    </location>
</feature>
<dbReference type="InterPro" id="IPR000719">
    <property type="entry name" value="Prot_kinase_dom"/>
</dbReference>
<reference evidence="17 18" key="1">
    <citation type="journal article" date="2021" name="Comput. Struct. Biotechnol. J.">
        <title>De novo genome assembly of the potent medicinal plant Rehmannia glutinosa using nanopore technology.</title>
        <authorList>
            <person name="Ma L."/>
            <person name="Dong C."/>
            <person name="Song C."/>
            <person name="Wang X."/>
            <person name="Zheng X."/>
            <person name="Niu Y."/>
            <person name="Chen S."/>
            <person name="Feng W."/>
        </authorList>
    </citation>
    <scope>NUCLEOTIDE SEQUENCE [LARGE SCALE GENOMIC DNA]</scope>
    <source>
        <strain evidence="17">DH-2019</strain>
    </source>
</reference>
<evidence type="ECO:0000256" key="11">
    <source>
        <dbReference type="ARBA" id="ARBA00022989"/>
    </source>
</evidence>
<keyword evidence="7" id="KW-0677">Repeat</keyword>
<dbReference type="PANTHER" id="PTHR48056">
    <property type="entry name" value="LRR RECEPTOR-LIKE SERINE/THREONINE-PROTEIN KINASE-RELATED"/>
    <property type="match status" value="1"/>
</dbReference>
<evidence type="ECO:0000256" key="15">
    <source>
        <dbReference type="SAM" id="Phobius"/>
    </source>
</evidence>
<dbReference type="SUPFAM" id="SSF56112">
    <property type="entry name" value="Protein kinase-like (PK-like)"/>
    <property type="match status" value="1"/>
</dbReference>
<evidence type="ECO:0000256" key="3">
    <source>
        <dbReference type="ARBA" id="ARBA00022527"/>
    </source>
</evidence>
<dbReference type="InterPro" id="IPR013210">
    <property type="entry name" value="LRR_N_plant-typ"/>
</dbReference>
<dbReference type="Gene3D" id="3.80.10.10">
    <property type="entry name" value="Ribonuclease Inhibitor"/>
    <property type="match status" value="4"/>
</dbReference>
<dbReference type="InterPro" id="IPR008271">
    <property type="entry name" value="Ser/Thr_kinase_AS"/>
</dbReference>
<dbReference type="InterPro" id="IPR001245">
    <property type="entry name" value="Ser-Thr/Tyr_kinase_cat_dom"/>
</dbReference>
<dbReference type="SUPFAM" id="SSF52058">
    <property type="entry name" value="L domain-like"/>
    <property type="match status" value="2"/>
</dbReference>
<dbReference type="PANTHER" id="PTHR48056:SF73">
    <property type="entry name" value="LRR RECEPTOR-LIKE SERINE_THREONINE-PROTEIN KINASE EFR"/>
    <property type="match status" value="1"/>
</dbReference>
<accession>A0ABR0VRY7</accession>
<dbReference type="InterPro" id="IPR011009">
    <property type="entry name" value="Kinase-like_dom_sf"/>
</dbReference>
<keyword evidence="3" id="KW-0723">Serine/threonine-protein kinase</keyword>
<evidence type="ECO:0000256" key="4">
    <source>
        <dbReference type="ARBA" id="ARBA00022614"/>
    </source>
</evidence>
<dbReference type="InterPro" id="IPR032675">
    <property type="entry name" value="LRR_dom_sf"/>
</dbReference>
<keyword evidence="12 15" id="KW-0472">Membrane</keyword>
<evidence type="ECO:0000256" key="9">
    <source>
        <dbReference type="ARBA" id="ARBA00022777"/>
    </source>
</evidence>
<proteinExistence type="inferred from homology"/>
<dbReference type="PRINTS" id="PR00019">
    <property type="entry name" value="LEURICHRPT"/>
</dbReference>
<dbReference type="Pfam" id="PF07714">
    <property type="entry name" value="PK_Tyr_Ser-Thr"/>
    <property type="match status" value="1"/>
</dbReference>
<name>A0ABR0VRY7_REHGL</name>
<evidence type="ECO:0000256" key="14">
    <source>
        <dbReference type="PROSITE-ProRule" id="PRU10141"/>
    </source>
</evidence>
<dbReference type="Pfam" id="PF00560">
    <property type="entry name" value="LRR_1"/>
    <property type="match status" value="8"/>
</dbReference>
<keyword evidence="8 14" id="KW-0547">Nucleotide-binding</keyword>
<dbReference type="InterPro" id="IPR017441">
    <property type="entry name" value="Protein_kinase_ATP_BS"/>
</dbReference>
<dbReference type="PROSITE" id="PS00108">
    <property type="entry name" value="PROTEIN_KINASE_ST"/>
    <property type="match status" value="1"/>
</dbReference>
<feature type="domain" description="Protein kinase" evidence="16">
    <location>
        <begin position="774"/>
        <end position="1054"/>
    </location>
</feature>
<evidence type="ECO:0000256" key="8">
    <source>
        <dbReference type="ARBA" id="ARBA00022741"/>
    </source>
</evidence>
<evidence type="ECO:0000313" key="18">
    <source>
        <dbReference type="Proteomes" id="UP001318860"/>
    </source>
</evidence>
<keyword evidence="4" id="KW-0433">Leucine-rich repeat</keyword>
<evidence type="ECO:0000256" key="13">
    <source>
        <dbReference type="ARBA" id="ARBA00023180"/>
    </source>
</evidence>
<keyword evidence="11 15" id="KW-1133">Transmembrane helix</keyword>
<keyword evidence="13" id="KW-0325">Glycoprotein</keyword>
<dbReference type="InterPro" id="IPR001611">
    <property type="entry name" value="Leu-rich_rpt"/>
</dbReference>
<evidence type="ECO:0000256" key="2">
    <source>
        <dbReference type="ARBA" id="ARBA00008684"/>
    </source>
</evidence>
<comment type="subcellular location">
    <subcellularLocation>
        <location evidence="1">Membrane</location>
    </subcellularLocation>
</comment>
<dbReference type="SMART" id="SM00220">
    <property type="entry name" value="S_TKc"/>
    <property type="match status" value="1"/>
</dbReference>
<evidence type="ECO:0000256" key="1">
    <source>
        <dbReference type="ARBA" id="ARBA00004370"/>
    </source>
</evidence>
<dbReference type="PROSITE" id="PS00107">
    <property type="entry name" value="PROTEIN_KINASE_ATP"/>
    <property type="match status" value="1"/>
</dbReference>
<evidence type="ECO:0000256" key="10">
    <source>
        <dbReference type="ARBA" id="ARBA00022840"/>
    </source>
</evidence>
<keyword evidence="18" id="KW-1185">Reference proteome</keyword>
<keyword evidence="10 14" id="KW-0067">ATP-binding</keyword>
<dbReference type="Gene3D" id="3.30.200.20">
    <property type="entry name" value="Phosphorylase Kinase, domain 1"/>
    <property type="match status" value="1"/>
</dbReference>
<evidence type="ECO:0000256" key="5">
    <source>
        <dbReference type="ARBA" id="ARBA00022679"/>
    </source>
</evidence>
<keyword evidence="5" id="KW-0808">Transferase</keyword>
<evidence type="ECO:0000313" key="17">
    <source>
        <dbReference type="EMBL" id="KAK6138028.1"/>
    </source>
</evidence>
<dbReference type="Gene3D" id="1.10.510.10">
    <property type="entry name" value="Transferase(Phosphotransferase) domain 1"/>
    <property type="match status" value="1"/>
</dbReference>